<sequence>MMEQLRNQNFTHATGFGPQEEEYLRKNAISFHLYETKHAFFANVSLDFIYKDFVLYWPPEDRSDEGLLRLRERIRNALRFLFNALDTEVQKQQLKLTPQLYSPGPLENRCSTILHSKVPHPIKIDFFDTVEEQAKARAIHATKRAVKAHLHRLKEAEDCRKRCLARSQHIRTWRRS</sequence>
<accession>A0AA39NFS5</accession>
<gene>
    <name evidence="1" type="ORF">IW261DRAFT_1427261</name>
</gene>
<keyword evidence="2" id="KW-1185">Reference proteome</keyword>
<name>A0AA39NFS5_9AGAR</name>
<dbReference type="Proteomes" id="UP001175227">
    <property type="component" value="Unassembled WGS sequence"/>
</dbReference>
<evidence type="ECO:0000313" key="1">
    <source>
        <dbReference type="EMBL" id="KAK0464837.1"/>
    </source>
</evidence>
<reference evidence="1" key="1">
    <citation type="submission" date="2023-06" db="EMBL/GenBank/DDBJ databases">
        <authorList>
            <consortium name="Lawrence Berkeley National Laboratory"/>
            <person name="Ahrendt S."/>
            <person name="Sahu N."/>
            <person name="Indic B."/>
            <person name="Wong-Bajracharya J."/>
            <person name="Merenyi Z."/>
            <person name="Ke H.-M."/>
            <person name="Monk M."/>
            <person name="Kocsube S."/>
            <person name="Drula E."/>
            <person name="Lipzen A."/>
            <person name="Balint B."/>
            <person name="Henrissat B."/>
            <person name="Andreopoulos B."/>
            <person name="Martin F.M."/>
            <person name="Harder C.B."/>
            <person name="Rigling D."/>
            <person name="Ford K.L."/>
            <person name="Foster G.D."/>
            <person name="Pangilinan J."/>
            <person name="Papanicolaou A."/>
            <person name="Barry K."/>
            <person name="LaButti K."/>
            <person name="Viragh M."/>
            <person name="Koriabine M."/>
            <person name="Yan M."/>
            <person name="Riley R."/>
            <person name="Champramary S."/>
            <person name="Plett K.L."/>
            <person name="Tsai I.J."/>
            <person name="Slot J."/>
            <person name="Sipos G."/>
            <person name="Plett J."/>
            <person name="Nagy L.G."/>
            <person name="Grigoriev I.V."/>
        </authorList>
    </citation>
    <scope>NUCLEOTIDE SEQUENCE</scope>
    <source>
        <strain evidence="1">ICMP 16352</strain>
    </source>
</reference>
<evidence type="ECO:0000313" key="2">
    <source>
        <dbReference type="Proteomes" id="UP001175227"/>
    </source>
</evidence>
<protein>
    <submittedName>
        <fullName evidence="1">Uncharacterized protein</fullName>
    </submittedName>
</protein>
<proteinExistence type="predicted"/>
<dbReference type="AlphaFoldDB" id="A0AA39NFS5"/>
<organism evidence="1 2">
    <name type="scientific">Armillaria novae-zelandiae</name>
    <dbReference type="NCBI Taxonomy" id="153914"/>
    <lineage>
        <taxon>Eukaryota</taxon>
        <taxon>Fungi</taxon>
        <taxon>Dikarya</taxon>
        <taxon>Basidiomycota</taxon>
        <taxon>Agaricomycotina</taxon>
        <taxon>Agaricomycetes</taxon>
        <taxon>Agaricomycetidae</taxon>
        <taxon>Agaricales</taxon>
        <taxon>Marasmiineae</taxon>
        <taxon>Physalacriaceae</taxon>
        <taxon>Armillaria</taxon>
    </lineage>
</organism>
<dbReference type="EMBL" id="JAUEPR010000096">
    <property type="protein sequence ID" value="KAK0464837.1"/>
    <property type="molecule type" value="Genomic_DNA"/>
</dbReference>
<comment type="caution">
    <text evidence="1">The sequence shown here is derived from an EMBL/GenBank/DDBJ whole genome shotgun (WGS) entry which is preliminary data.</text>
</comment>